<evidence type="ECO:0000313" key="3">
    <source>
        <dbReference type="EMBL" id="CAF1281876.1"/>
    </source>
</evidence>
<dbReference type="Pfam" id="PF05729">
    <property type="entry name" value="NACHT"/>
    <property type="match status" value="1"/>
</dbReference>
<evidence type="ECO:0000313" key="2">
    <source>
        <dbReference type="EMBL" id="CAF1195211.1"/>
    </source>
</evidence>
<dbReference type="EMBL" id="CAJNOO010001757">
    <property type="protein sequence ID" value="CAF1195211.1"/>
    <property type="molecule type" value="Genomic_DNA"/>
</dbReference>
<name>A0A819KZN5_9BILA</name>
<evidence type="ECO:0000313" key="4">
    <source>
        <dbReference type="EMBL" id="CAF3953004.1"/>
    </source>
</evidence>
<evidence type="ECO:0000259" key="1">
    <source>
        <dbReference type="PROSITE" id="PS50837"/>
    </source>
</evidence>
<comment type="caution">
    <text evidence="4">The sequence shown here is derived from an EMBL/GenBank/DDBJ whole genome shotgun (WGS) entry which is preliminary data.</text>
</comment>
<dbReference type="OrthoDB" id="10045166at2759"/>
<feature type="domain" description="NACHT" evidence="1">
    <location>
        <begin position="1"/>
        <end position="96"/>
    </location>
</feature>
<accession>A0A819KZN5</accession>
<dbReference type="Proteomes" id="UP000663882">
    <property type="component" value="Unassembled WGS sequence"/>
</dbReference>
<evidence type="ECO:0000313" key="5">
    <source>
        <dbReference type="EMBL" id="CAF3988979.1"/>
    </source>
</evidence>
<dbReference type="PANTHER" id="PTHR46844:SF1">
    <property type="entry name" value="SLR5058 PROTEIN"/>
    <property type="match status" value="1"/>
</dbReference>
<dbReference type="Proteomes" id="UP000663889">
    <property type="component" value="Unassembled WGS sequence"/>
</dbReference>
<sequence>MLDDAGCGKTTACQYITYAWADGKLWEDQFDWLFYIKMRNLNSEFNPSQSNNYSLIDIIERECFQTDKLSPLEKQELEHLFENSSNILWILDGYDEQVVPSYLLTIKGELLDKPCLLLTSRPYATDGLRYDTQIQIENFTDEDISKYIKMYFSYTIPTIGSECWSFIRYSIRNCHHLRELARIPACLEIMCVLAERDIYPEPNAIAFLHLEQLAFQAKKFDRLTISGREINSIARFLSLSVLRIGLLVPERQKSSHFYNENIYYFIHRSFQEYLCARYMFKILKSSISNEQMMEMRQFITREKYNRRIRDTFRLFFQLELSTLCIDHFWSAVDSKPRDLVGLRHYFRIAH</sequence>
<reference evidence="4" key="1">
    <citation type="submission" date="2021-02" db="EMBL/GenBank/DDBJ databases">
        <authorList>
            <person name="Nowell W R."/>
        </authorList>
    </citation>
    <scope>NUCLEOTIDE SEQUENCE</scope>
</reference>
<protein>
    <recommendedName>
        <fullName evidence="1">NACHT domain-containing protein</fullName>
    </recommendedName>
</protein>
<proteinExistence type="predicted"/>
<dbReference type="Proteomes" id="UP000663874">
    <property type="component" value="Unassembled WGS sequence"/>
</dbReference>
<dbReference type="SUPFAM" id="SSF52540">
    <property type="entry name" value="P-loop containing nucleoside triphosphate hydrolases"/>
    <property type="match status" value="1"/>
</dbReference>
<dbReference type="AlphaFoldDB" id="A0A819KZN5"/>
<dbReference type="PANTHER" id="PTHR46844">
    <property type="entry name" value="SLR5058 PROTEIN"/>
    <property type="match status" value="1"/>
</dbReference>
<dbReference type="EMBL" id="CAJOAX010006704">
    <property type="protein sequence ID" value="CAF3988979.1"/>
    <property type="molecule type" value="Genomic_DNA"/>
</dbReference>
<dbReference type="Gene3D" id="3.40.50.300">
    <property type="entry name" value="P-loop containing nucleotide triphosphate hydrolases"/>
    <property type="match status" value="1"/>
</dbReference>
<dbReference type="EMBL" id="CAJNOU010002025">
    <property type="protein sequence ID" value="CAF1281876.1"/>
    <property type="molecule type" value="Genomic_DNA"/>
</dbReference>
<dbReference type="InterPro" id="IPR007111">
    <property type="entry name" value="NACHT_NTPase"/>
</dbReference>
<gene>
    <name evidence="4" type="ORF">FNK824_LOCUS23335</name>
    <name evidence="5" type="ORF">OTI717_LOCUS28370</name>
    <name evidence="2" type="ORF">RFH988_LOCUS24285</name>
    <name evidence="3" type="ORF">SEV965_LOCUS25298</name>
</gene>
<dbReference type="EMBL" id="CAJOBE010004916">
    <property type="protein sequence ID" value="CAF3953004.1"/>
    <property type="molecule type" value="Genomic_DNA"/>
</dbReference>
<dbReference type="Proteomes" id="UP000663823">
    <property type="component" value="Unassembled WGS sequence"/>
</dbReference>
<organism evidence="4 6">
    <name type="scientific">Rotaria sordida</name>
    <dbReference type="NCBI Taxonomy" id="392033"/>
    <lineage>
        <taxon>Eukaryota</taxon>
        <taxon>Metazoa</taxon>
        <taxon>Spiralia</taxon>
        <taxon>Gnathifera</taxon>
        <taxon>Rotifera</taxon>
        <taxon>Eurotatoria</taxon>
        <taxon>Bdelloidea</taxon>
        <taxon>Philodinida</taxon>
        <taxon>Philodinidae</taxon>
        <taxon>Rotaria</taxon>
    </lineage>
</organism>
<dbReference type="PROSITE" id="PS50837">
    <property type="entry name" value="NACHT"/>
    <property type="match status" value="1"/>
</dbReference>
<evidence type="ECO:0000313" key="6">
    <source>
        <dbReference type="Proteomes" id="UP000663874"/>
    </source>
</evidence>
<dbReference type="InterPro" id="IPR027417">
    <property type="entry name" value="P-loop_NTPase"/>
</dbReference>